<dbReference type="EMBL" id="FQVM01000054">
    <property type="protein sequence ID" value="SHF18375.1"/>
    <property type="molecule type" value="Genomic_DNA"/>
</dbReference>
<keyword evidence="3" id="KW-1185">Reference proteome</keyword>
<dbReference type="OrthoDB" id="1929862at2"/>
<evidence type="ECO:0000313" key="2">
    <source>
        <dbReference type="EMBL" id="SHF18375.1"/>
    </source>
</evidence>
<dbReference type="AlphaFoldDB" id="A0A1M4ZK86"/>
<gene>
    <name evidence="2" type="ORF">SAMN05443638_1541</name>
</gene>
<organism evidence="2 3">
    <name type="scientific">Clostridium fallax</name>
    <dbReference type="NCBI Taxonomy" id="1533"/>
    <lineage>
        <taxon>Bacteria</taxon>
        <taxon>Bacillati</taxon>
        <taxon>Bacillota</taxon>
        <taxon>Clostridia</taxon>
        <taxon>Eubacteriales</taxon>
        <taxon>Clostridiaceae</taxon>
        <taxon>Clostridium</taxon>
    </lineage>
</organism>
<name>A0A1M4ZK86_9CLOT</name>
<dbReference type="Proteomes" id="UP000184035">
    <property type="component" value="Unassembled WGS sequence"/>
</dbReference>
<keyword evidence="1" id="KW-0812">Transmembrane</keyword>
<keyword evidence="1" id="KW-0472">Membrane</keyword>
<evidence type="ECO:0000256" key="1">
    <source>
        <dbReference type="SAM" id="Phobius"/>
    </source>
</evidence>
<proteinExistence type="predicted"/>
<accession>A0A1M4ZK86</accession>
<sequence length="105" mass="12042">MIEFKNNGWVKFIFQYIYYIFEAVLVLLIIVFGQKAGEMSFKNKRLPWGGFLLGVTWGLIHLLTKGDLVIGLILCLASVLYGIAYLAVKKNIYIAYPIIFLMFVL</sequence>
<protein>
    <submittedName>
        <fullName evidence="2">Uncharacterized protein</fullName>
    </submittedName>
</protein>
<feature type="transmembrane region" description="Helical" evidence="1">
    <location>
        <begin position="12"/>
        <end position="33"/>
    </location>
</feature>
<reference evidence="2 3" key="1">
    <citation type="submission" date="2016-11" db="EMBL/GenBank/DDBJ databases">
        <authorList>
            <person name="Jaros S."/>
            <person name="Januszkiewicz K."/>
            <person name="Wedrychowicz H."/>
        </authorList>
    </citation>
    <scope>NUCLEOTIDE SEQUENCE [LARGE SCALE GENOMIC DNA]</scope>
    <source>
        <strain evidence="2 3">DSM 2631</strain>
    </source>
</reference>
<evidence type="ECO:0000313" key="3">
    <source>
        <dbReference type="Proteomes" id="UP000184035"/>
    </source>
</evidence>
<feature type="transmembrane region" description="Helical" evidence="1">
    <location>
        <begin position="69"/>
        <end position="88"/>
    </location>
</feature>
<feature type="transmembrane region" description="Helical" evidence="1">
    <location>
        <begin position="45"/>
        <end position="63"/>
    </location>
</feature>
<keyword evidence="1" id="KW-1133">Transmembrane helix</keyword>